<dbReference type="EMBL" id="SRYA01000002">
    <property type="protein sequence ID" value="TGY98153.1"/>
    <property type="molecule type" value="Genomic_DNA"/>
</dbReference>
<evidence type="ECO:0000313" key="2">
    <source>
        <dbReference type="Proteomes" id="UP000304953"/>
    </source>
</evidence>
<keyword evidence="1" id="KW-0689">Ribosomal protein</keyword>
<protein>
    <submittedName>
        <fullName evidence="1">30S ribosomal protein S20</fullName>
    </submittedName>
</protein>
<evidence type="ECO:0000313" key="1">
    <source>
        <dbReference type="EMBL" id="TGY98153.1"/>
    </source>
</evidence>
<accession>A0AC61S178</accession>
<gene>
    <name evidence="1" type="ORF">E5329_01750</name>
</gene>
<organism evidence="1 2">
    <name type="scientific">Petralouisia muris</name>
    <dbReference type="NCBI Taxonomy" id="3032872"/>
    <lineage>
        <taxon>Bacteria</taxon>
        <taxon>Bacillati</taxon>
        <taxon>Bacillota</taxon>
        <taxon>Clostridia</taxon>
        <taxon>Lachnospirales</taxon>
        <taxon>Lachnospiraceae</taxon>
        <taxon>Petralouisia</taxon>
    </lineage>
</organism>
<comment type="caution">
    <text evidence="1">The sequence shown here is derived from an EMBL/GenBank/DDBJ whole genome shotgun (WGS) entry which is preliminary data.</text>
</comment>
<proteinExistence type="predicted"/>
<dbReference type="Proteomes" id="UP000304953">
    <property type="component" value="Unassembled WGS sequence"/>
</dbReference>
<name>A0AC61S178_9FIRM</name>
<reference evidence="1" key="1">
    <citation type="submission" date="2019-04" db="EMBL/GenBank/DDBJ databases">
        <title>Microbes associate with the intestines of laboratory mice.</title>
        <authorList>
            <person name="Navarre W."/>
            <person name="Wong E."/>
            <person name="Huang K."/>
            <person name="Tropini C."/>
            <person name="Ng K."/>
            <person name="Yu B."/>
        </authorList>
    </citation>
    <scope>NUCLEOTIDE SEQUENCE</scope>
    <source>
        <strain evidence="1">NM01_1-7b</strain>
    </source>
</reference>
<keyword evidence="1" id="KW-0687">Ribonucleoprotein</keyword>
<keyword evidence="2" id="KW-1185">Reference proteome</keyword>
<sequence length="92" mass="9728">MEVNGLANIKSAKKRILVTEIRTARNKAIKSAVKTAVKKVEAAVTANDKEAAQKALSAAISQISKAASKGVYHKNTAARKVSRLTKAVNNIA</sequence>